<dbReference type="Proteomes" id="UP000314981">
    <property type="component" value="Chromosome 2"/>
</dbReference>
<dbReference type="STRING" id="30522.A0A4W2EH43"/>
<protein>
    <recommendedName>
        <fullName evidence="3">non-specific serine/threonine protein kinase</fullName>
        <ecNumber evidence="3">2.7.11.1</ecNumber>
    </recommendedName>
</protein>
<feature type="region of interest" description="Disordered" evidence="15">
    <location>
        <begin position="40"/>
        <end position="64"/>
    </location>
</feature>
<keyword evidence="11" id="KW-0221">Differentiation</keyword>
<evidence type="ECO:0000256" key="3">
    <source>
        <dbReference type="ARBA" id="ARBA00012513"/>
    </source>
</evidence>
<evidence type="ECO:0000256" key="12">
    <source>
        <dbReference type="ARBA" id="ARBA00022840"/>
    </source>
</evidence>
<keyword evidence="6" id="KW-0597">Phosphoprotein</keyword>
<evidence type="ECO:0000256" key="1">
    <source>
        <dbReference type="ARBA" id="ARBA00001946"/>
    </source>
</evidence>
<keyword evidence="8" id="KW-0479">Metal-binding</keyword>
<keyword evidence="4" id="KW-0217">Developmental protein</keyword>
<dbReference type="GO" id="GO:0050321">
    <property type="term" value="F:tau-protein kinase activity"/>
    <property type="evidence" value="ECO:0007669"/>
    <property type="project" value="TreeGrafter"/>
</dbReference>
<keyword evidence="13" id="KW-0460">Magnesium</keyword>
<keyword evidence="12" id="KW-0067">ATP-binding</keyword>
<evidence type="ECO:0000313" key="18">
    <source>
        <dbReference type="Proteomes" id="UP000314981"/>
    </source>
</evidence>
<dbReference type="InterPro" id="IPR011009">
    <property type="entry name" value="Kinase-like_dom_sf"/>
</dbReference>
<dbReference type="GO" id="GO:0030154">
    <property type="term" value="P:cell differentiation"/>
    <property type="evidence" value="ECO:0007669"/>
    <property type="project" value="UniProtKB-KW"/>
</dbReference>
<evidence type="ECO:0000256" key="11">
    <source>
        <dbReference type="ARBA" id="ARBA00022782"/>
    </source>
</evidence>
<dbReference type="OMA" id="HVMLCAS"/>
<dbReference type="PANTHER" id="PTHR24346:SF102">
    <property type="entry name" value="TESTIS-SPECIFIC SERINE_THREONINE-PROTEIN KINASE 1"/>
    <property type="match status" value="1"/>
</dbReference>
<reference evidence="17" key="2">
    <citation type="submission" date="2025-08" db="UniProtKB">
        <authorList>
            <consortium name="Ensembl"/>
        </authorList>
    </citation>
    <scope>IDENTIFICATION</scope>
</reference>
<dbReference type="Ensembl" id="ENSBIXT00000027871.1">
    <property type="protein sequence ID" value="ENSBIXP00000036885.1"/>
    <property type="gene ID" value="ENSBIXG00000000392.1"/>
</dbReference>
<feature type="domain" description="Protein kinase" evidence="16">
    <location>
        <begin position="33"/>
        <end position="290"/>
    </location>
</feature>
<keyword evidence="14" id="KW-0744">Spermatogenesis</keyword>
<evidence type="ECO:0000256" key="9">
    <source>
        <dbReference type="ARBA" id="ARBA00022741"/>
    </source>
</evidence>
<evidence type="ECO:0000256" key="10">
    <source>
        <dbReference type="ARBA" id="ARBA00022777"/>
    </source>
</evidence>
<keyword evidence="10" id="KW-0418">Kinase</keyword>
<dbReference type="Gene3D" id="1.10.510.10">
    <property type="entry name" value="Transferase(Phosphotransferase) domain 1"/>
    <property type="match status" value="1"/>
</dbReference>
<dbReference type="GO" id="GO:0005737">
    <property type="term" value="C:cytoplasm"/>
    <property type="evidence" value="ECO:0007669"/>
    <property type="project" value="TreeGrafter"/>
</dbReference>
<keyword evidence="7" id="KW-0808">Transferase</keyword>
<evidence type="ECO:0000256" key="13">
    <source>
        <dbReference type="ARBA" id="ARBA00022842"/>
    </source>
</evidence>
<dbReference type="SMART" id="SM00220">
    <property type="entry name" value="S_TKc"/>
    <property type="match status" value="1"/>
</dbReference>
<keyword evidence="18" id="KW-1185">Reference proteome</keyword>
<evidence type="ECO:0000256" key="14">
    <source>
        <dbReference type="ARBA" id="ARBA00022871"/>
    </source>
</evidence>
<evidence type="ECO:0000256" key="15">
    <source>
        <dbReference type="SAM" id="MobiDB-lite"/>
    </source>
</evidence>
<dbReference type="PANTHER" id="PTHR24346">
    <property type="entry name" value="MAP/MICROTUBULE AFFINITY-REGULATING KINASE"/>
    <property type="match status" value="1"/>
</dbReference>
<evidence type="ECO:0000256" key="4">
    <source>
        <dbReference type="ARBA" id="ARBA00022473"/>
    </source>
</evidence>
<keyword evidence="9" id="KW-0547">Nucleotide-binding</keyword>
<organism evidence="17 18">
    <name type="scientific">Bos indicus x Bos taurus</name>
    <name type="common">Hybrid cattle</name>
    <dbReference type="NCBI Taxonomy" id="30522"/>
    <lineage>
        <taxon>Eukaryota</taxon>
        <taxon>Metazoa</taxon>
        <taxon>Chordata</taxon>
        <taxon>Craniata</taxon>
        <taxon>Vertebrata</taxon>
        <taxon>Euteleostomi</taxon>
        <taxon>Mammalia</taxon>
        <taxon>Eutheria</taxon>
        <taxon>Laurasiatheria</taxon>
        <taxon>Artiodactyla</taxon>
        <taxon>Ruminantia</taxon>
        <taxon>Pecora</taxon>
        <taxon>Bovidae</taxon>
        <taxon>Bovinae</taxon>
        <taxon>Bos</taxon>
    </lineage>
</organism>
<evidence type="ECO:0000256" key="2">
    <source>
        <dbReference type="ARBA" id="ARBA00006692"/>
    </source>
</evidence>
<evidence type="ECO:0000313" key="17">
    <source>
        <dbReference type="Ensembl" id="ENSBIXP00000036885.1"/>
    </source>
</evidence>
<evidence type="ECO:0000256" key="6">
    <source>
        <dbReference type="ARBA" id="ARBA00022553"/>
    </source>
</evidence>
<proteinExistence type="inferred from homology"/>
<comment type="similarity">
    <text evidence="2">Belongs to the protein kinase superfamily. CAMK Ser/Thr protein kinase family.</text>
</comment>
<reference evidence="17 18" key="1">
    <citation type="submission" date="2018-11" db="EMBL/GenBank/DDBJ databases">
        <title>Haplotype-resolved cattle genomes.</title>
        <authorList>
            <person name="Low W.Y."/>
            <person name="Tearle R."/>
            <person name="Bickhart D.M."/>
            <person name="Rosen B.D."/>
            <person name="Koren S."/>
            <person name="Rhie A."/>
            <person name="Hiendleder S."/>
            <person name="Phillippy A.M."/>
            <person name="Smith T.P.L."/>
            <person name="Williams J.L."/>
        </authorList>
    </citation>
    <scope>NUCLEOTIDE SEQUENCE [LARGE SCALE GENOMIC DNA]</scope>
</reference>
<evidence type="ECO:0000256" key="7">
    <source>
        <dbReference type="ARBA" id="ARBA00022679"/>
    </source>
</evidence>
<dbReference type="AlphaFoldDB" id="A0A4W2EH43"/>
<reference evidence="17" key="3">
    <citation type="submission" date="2025-09" db="UniProtKB">
        <authorList>
            <consortium name="Ensembl"/>
        </authorList>
    </citation>
    <scope>IDENTIFICATION</scope>
</reference>
<dbReference type="GO" id="GO:0007283">
    <property type="term" value="P:spermatogenesis"/>
    <property type="evidence" value="ECO:0007669"/>
    <property type="project" value="UniProtKB-KW"/>
</dbReference>
<keyword evidence="5" id="KW-0723">Serine/threonine-protein kinase</keyword>
<dbReference type="SUPFAM" id="SSF56112">
    <property type="entry name" value="Protein kinase-like (PK-like)"/>
    <property type="match status" value="1"/>
</dbReference>
<sequence>MCIIVSCSARARPQRGAGPGAPAHGQVDVDGHVQQRQAVAAGAASKRPAESGVRQGALRRRPAPSCRGRISPREFIQRFLPRELQIVRTLDHKNIIQVYEMLESADGKIYLVMELAEGGDVFDCVLNGGPLPESRAKALFRQMVEAIRYCHGCGVAHRDLKCENALLQGFNLKLTDFGFAKVLPKSRRELSQTFCGSTAYAAPEVLQGIPHDSRKGDIWSMGVVLHVMLCASLPFDDTDIPKMLWQQQKGVSFPTHLGISAECQDLLKRLLEPDMILRPSIEEVSWHPWLASTS</sequence>
<evidence type="ECO:0000256" key="8">
    <source>
        <dbReference type="ARBA" id="ARBA00022723"/>
    </source>
</evidence>
<dbReference type="FunFam" id="1.10.510.10:FF:000571">
    <property type="entry name" value="Maternal embryonic leucine zipper kinase"/>
    <property type="match status" value="1"/>
</dbReference>
<accession>A0A4W2EH43</accession>
<name>A0A4W2EH43_BOBOX</name>
<dbReference type="PROSITE" id="PS50011">
    <property type="entry name" value="PROTEIN_KINASE_DOM"/>
    <property type="match status" value="1"/>
</dbReference>
<dbReference type="InterPro" id="IPR000719">
    <property type="entry name" value="Prot_kinase_dom"/>
</dbReference>
<dbReference type="GO" id="GO:0035556">
    <property type="term" value="P:intracellular signal transduction"/>
    <property type="evidence" value="ECO:0007669"/>
    <property type="project" value="TreeGrafter"/>
</dbReference>
<dbReference type="GO" id="GO:0000226">
    <property type="term" value="P:microtubule cytoskeleton organization"/>
    <property type="evidence" value="ECO:0007669"/>
    <property type="project" value="TreeGrafter"/>
</dbReference>
<comment type="cofactor">
    <cofactor evidence="1">
        <name>Mg(2+)</name>
        <dbReference type="ChEBI" id="CHEBI:18420"/>
    </cofactor>
</comment>
<dbReference type="EC" id="2.7.11.1" evidence="3"/>
<evidence type="ECO:0000256" key="5">
    <source>
        <dbReference type="ARBA" id="ARBA00022527"/>
    </source>
</evidence>
<dbReference type="GO" id="GO:0046872">
    <property type="term" value="F:metal ion binding"/>
    <property type="evidence" value="ECO:0007669"/>
    <property type="project" value="UniProtKB-KW"/>
</dbReference>
<dbReference type="Pfam" id="PF00069">
    <property type="entry name" value="Pkinase"/>
    <property type="match status" value="1"/>
</dbReference>
<evidence type="ECO:0000259" key="16">
    <source>
        <dbReference type="PROSITE" id="PS50011"/>
    </source>
</evidence>
<dbReference type="GO" id="GO:0005524">
    <property type="term" value="F:ATP binding"/>
    <property type="evidence" value="ECO:0007669"/>
    <property type="project" value="UniProtKB-KW"/>
</dbReference>